<dbReference type="InterPro" id="IPR013087">
    <property type="entry name" value="Znf_C2H2_type"/>
</dbReference>
<dbReference type="Proteomes" id="UP001249851">
    <property type="component" value="Unassembled WGS sequence"/>
</dbReference>
<accession>A0AAD9PS91</accession>
<reference evidence="2" key="1">
    <citation type="journal article" date="2023" name="G3 (Bethesda)">
        <title>Whole genome assembly and annotation of the endangered Caribbean coral Acropora cervicornis.</title>
        <authorList>
            <person name="Selwyn J.D."/>
            <person name="Vollmer S.V."/>
        </authorList>
    </citation>
    <scope>NUCLEOTIDE SEQUENCE</scope>
    <source>
        <strain evidence="2">K2</strain>
    </source>
</reference>
<feature type="domain" description="C2H2-type" evidence="1">
    <location>
        <begin position="146"/>
        <end position="167"/>
    </location>
</feature>
<evidence type="ECO:0000313" key="2">
    <source>
        <dbReference type="EMBL" id="KAK2548082.1"/>
    </source>
</evidence>
<dbReference type="PROSITE" id="PS00028">
    <property type="entry name" value="ZINC_FINGER_C2H2_1"/>
    <property type="match status" value="1"/>
</dbReference>
<keyword evidence="3" id="KW-1185">Reference proteome</keyword>
<protein>
    <submittedName>
        <fullName evidence="2">Retrovirus-related Pol polyprotein from type-2 retrotransposable element R2DM</fullName>
    </submittedName>
</protein>
<dbReference type="EMBL" id="JARQWQ010000156">
    <property type="protein sequence ID" value="KAK2548082.1"/>
    <property type="molecule type" value="Genomic_DNA"/>
</dbReference>
<reference evidence="2" key="2">
    <citation type="journal article" date="2023" name="Science">
        <title>Genomic signatures of disease resistance in endangered staghorn corals.</title>
        <authorList>
            <person name="Vollmer S.V."/>
            <person name="Selwyn J.D."/>
            <person name="Despard B.A."/>
            <person name="Roesel C.L."/>
        </authorList>
    </citation>
    <scope>NUCLEOTIDE SEQUENCE</scope>
    <source>
        <strain evidence="2">K2</strain>
    </source>
</reference>
<dbReference type="AlphaFoldDB" id="A0AAD9PS91"/>
<sequence length="247" mass="28427">MKRVKNFGIFDNSIPISIHGSANQIFTVCSFLRSRLFCHNKPLFRANLEGLGRLAHSVYDPLEQEQEDPVQELEENSKGEKWMISKMEKGKMANIHTSQAIEISLPREYITRCNQKRHCQGAAPVAPRSNRRSEGGASDDVGVPQCPDCLWCFATGRRLSVHRRNAHPEEYYLENVTRKRKKACWEHEEMVLLARQSLNVLAARGKVNVNQHLAEAFPNRTLEAIKGVRKRLTYNELLTVKEFKYQH</sequence>
<organism evidence="2 3">
    <name type="scientific">Acropora cervicornis</name>
    <name type="common">Staghorn coral</name>
    <dbReference type="NCBI Taxonomy" id="6130"/>
    <lineage>
        <taxon>Eukaryota</taxon>
        <taxon>Metazoa</taxon>
        <taxon>Cnidaria</taxon>
        <taxon>Anthozoa</taxon>
        <taxon>Hexacorallia</taxon>
        <taxon>Scleractinia</taxon>
        <taxon>Astrocoeniina</taxon>
        <taxon>Acroporidae</taxon>
        <taxon>Acropora</taxon>
    </lineage>
</organism>
<gene>
    <name evidence="2" type="ORF">P5673_031781</name>
</gene>
<evidence type="ECO:0000313" key="3">
    <source>
        <dbReference type="Proteomes" id="UP001249851"/>
    </source>
</evidence>
<proteinExistence type="predicted"/>
<name>A0AAD9PS91_ACRCE</name>
<comment type="caution">
    <text evidence="2">The sequence shown here is derived from an EMBL/GenBank/DDBJ whole genome shotgun (WGS) entry which is preliminary data.</text>
</comment>
<evidence type="ECO:0000259" key="1">
    <source>
        <dbReference type="PROSITE" id="PS00028"/>
    </source>
</evidence>